<comment type="subunit">
    <text evidence="5">V-ATPase is a heteromultimeric enzyme made up of two complexes: the ATP-hydrolytic V1 complex and the proton translocation V0 complex.</text>
</comment>
<comment type="similarity">
    <text evidence="1 5">Belongs to the V-ATPase F subunit family.</text>
</comment>
<dbReference type="SUPFAM" id="SSF159468">
    <property type="entry name" value="AtpF-like"/>
    <property type="match status" value="1"/>
</dbReference>
<evidence type="ECO:0000313" key="7">
    <source>
        <dbReference type="WBParaSite" id="SSTP_0000634800.1"/>
    </source>
</evidence>
<evidence type="ECO:0000256" key="4">
    <source>
        <dbReference type="ARBA" id="ARBA00023065"/>
    </source>
</evidence>
<evidence type="ECO:0000256" key="3">
    <source>
        <dbReference type="ARBA" id="ARBA00022781"/>
    </source>
</evidence>
<dbReference type="WBParaSite" id="TCONS_00003556.p1">
    <property type="protein sequence ID" value="TCONS_00003556.p1"/>
    <property type="gene ID" value="XLOC_003291"/>
</dbReference>
<dbReference type="GO" id="GO:0033180">
    <property type="term" value="C:proton-transporting V-type ATPase, V1 domain"/>
    <property type="evidence" value="ECO:0007669"/>
    <property type="project" value="InterPro"/>
</dbReference>
<dbReference type="InterPro" id="IPR005772">
    <property type="entry name" value="ATPase_V1-cplx_fsu_euk"/>
</dbReference>
<dbReference type="PANTHER" id="PTHR13861:SF2">
    <property type="entry name" value="V-TYPE PROTON ATPASE SUBUNIT F"/>
    <property type="match status" value="1"/>
</dbReference>
<keyword evidence="2 5" id="KW-0813">Transport</keyword>
<dbReference type="Pfam" id="PF01990">
    <property type="entry name" value="ATP-synt_F"/>
    <property type="match status" value="1"/>
</dbReference>
<sequence length="122" mass="13682">MASANPKSRILAVIGDNDTVVGFLLGGIGEINKSRKENYFIVEKNTTSIEIEEAFNSFVDRDDIAIIIINQHIAEIIRSTIDNYKKCIPTILEIPSKGIPYDPNKDSILNRVRGLFNLDDFI</sequence>
<dbReference type="Proteomes" id="UP000035681">
    <property type="component" value="Unplaced"/>
</dbReference>
<dbReference type="AlphaFoldDB" id="A0A0K0EA16"/>
<dbReference type="InterPro" id="IPR036906">
    <property type="entry name" value="ATPase_V1_fsu_sf"/>
</dbReference>
<reference evidence="7" key="1">
    <citation type="submission" date="2015-08" db="UniProtKB">
        <authorList>
            <consortium name="WormBaseParasite"/>
        </authorList>
    </citation>
    <scope>IDENTIFICATION</scope>
</reference>
<evidence type="ECO:0000256" key="2">
    <source>
        <dbReference type="ARBA" id="ARBA00022448"/>
    </source>
</evidence>
<evidence type="ECO:0000256" key="5">
    <source>
        <dbReference type="PIRNR" id="PIRNR015945"/>
    </source>
</evidence>
<dbReference type="WBParaSite" id="SSTP_0000634800.1">
    <property type="protein sequence ID" value="SSTP_0000634800.1"/>
    <property type="gene ID" value="SSTP_0000634800"/>
</dbReference>
<name>A0A0K0EA16_STRER</name>
<keyword evidence="6" id="KW-1185">Reference proteome</keyword>
<dbReference type="InterPro" id="IPR008218">
    <property type="entry name" value="ATPase_V1-cplx_f_g_su"/>
</dbReference>
<dbReference type="PANTHER" id="PTHR13861">
    <property type="entry name" value="VACUOLAR ATP SYNTHASE SUBUNIT F"/>
    <property type="match status" value="1"/>
</dbReference>
<dbReference type="GO" id="GO:0046961">
    <property type="term" value="F:proton-transporting ATPase activity, rotational mechanism"/>
    <property type="evidence" value="ECO:0007669"/>
    <property type="project" value="InterPro"/>
</dbReference>
<protein>
    <recommendedName>
        <fullName evidence="5">V-type proton ATPase subunit F</fullName>
    </recommendedName>
</protein>
<accession>A0A0K0EA16</accession>
<dbReference type="NCBIfam" id="TIGR01101">
    <property type="entry name" value="V_ATP_synt_F"/>
    <property type="match status" value="1"/>
</dbReference>
<dbReference type="Gene3D" id="3.40.50.10580">
    <property type="entry name" value="ATPase, V1 complex, subunit F"/>
    <property type="match status" value="1"/>
</dbReference>
<evidence type="ECO:0000313" key="6">
    <source>
        <dbReference type="Proteomes" id="UP000035681"/>
    </source>
</evidence>
<keyword evidence="4 5" id="KW-0406">Ion transport</keyword>
<organism evidence="7">
    <name type="scientific">Strongyloides stercoralis</name>
    <name type="common">Threadworm</name>
    <dbReference type="NCBI Taxonomy" id="6248"/>
    <lineage>
        <taxon>Eukaryota</taxon>
        <taxon>Metazoa</taxon>
        <taxon>Ecdysozoa</taxon>
        <taxon>Nematoda</taxon>
        <taxon>Chromadorea</taxon>
        <taxon>Rhabditida</taxon>
        <taxon>Tylenchina</taxon>
        <taxon>Panagrolaimomorpha</taxon>
        <taxon>Strongyloidoidea</taxon>
        <taxon>Strongyloididae</taxon>
        <taxon>Strongyloides</taxon>
    </lineage>
</organism>
<keyword evidence="3 5" id="KW-0375">Hydrogen ion transport</keyword>
<comment type="function">
    <text evidence="5">Subunit of the V1 complex of vacuolar(H+)-ATPase (V-ATPase), a multisubunit enzyme composed of a peripheral complex (V1) that hydrolyzes ATP and a membrane integral complex (V0) that translocates protons. V-ATPase is responsible for acidifying and maintaining the pH of intracellular compartments.</text>
</comment>
<proteinExistence type="inferred from homology"/>
<dbReference type="STRING" id="6248.A0A0K0EA16"/>
<dbReference type="FunFam" id="3.40.50.10580:FF:000001">
    <property type="entry name" value="V-type proton ATPase subunit F"/>
    <property type="match status" value="1"/>
</dbReference>
<dbReference type="PIRSF" id="PIRSF015945">
    <property type="entry name" value="ATPase_V1_F_euk"/>
    <property type="match status" value="1"/>
</dbReference>
<evidence type="ECO:0000256" key="1">
    <source>
        <dbReference type="ARBA" id="ARBA00010148"/>
    </source>
</evidence>